<gene>
    <name evidence="3" type="ORF">C4520_21735</name>
</gene>
<dbReference type="Proteomes" id="UP000265882">
    <property type="component" value="Unassembled WGS sequence"/>
</dbReference>
<evidence type="ECO:0000256" key="1">
    <source>
        <dbReference type="ARBA" id="ARBA00007637"/>
    </source>
</evidence>
<evidence type="ECO:0000313" key="4">
    <source>
        <dbReference type="Proteomes" id="UP000265882"/>
    </source>
</evidence>
<accession>A0A3A4N734</accession>
<name>A0A3A4N734_ABYX5</name>
<comment type="caution">
    <text evidence="3">The sequence shown here is derived from an EMBL/GenBank/DDBJ whole genome shotgun (WGS) entry which is preliminary data.</text>
</comment>
<reference evidence="3 4" key="1">
    <citation type="journal article" date="2017" name="ISME J.">
        <title>Energy and carbon metabolisms in a deep terrestrial subsurface fluid microbial community.</title>
        <authorList>
            <person name="Momper L."/>
            <person name="Jungbluth S.P."/>
            <person name="Lee M.D."/>
            <person name="Amend J.P."/>
        </authorList>
    </citation>
    <scope>NUCLEOTIDE SEQUENCE [LARGE SCALE GENOMIC DNA]</scope>
    <source>
        <strain evidence="3">SURF_5</strain>
    </source>
</reference>
<dbReference type="InterPro" id="IPR001509">
    <property type="entry name" value="Epimerase_deHydtase"/>
</dbReference>
<evidence type="ECO:0000313" key="3">
    <source>
        <dbReference type="EMBL" id="RJP14355.1"/>
    </source>
</evidence>
<dbReference type="AlphaFoldDB" id="A0A3A4N734"/>
<sequence length="374" mass="41141">MDLSPKHVLIIGGAGFIGSHLVDELMVHGHRVRVLDNLSPQVHGELGTYPCYLNRDAELVIGDVRDADLLNKSLRGIDAVFHFAAAVGVGQSMYQIDTYSSINSTGTAVLLQNLIRFPVAKLIIASSMSIYGEGLYRASDGTVQAGVMRTHDQLKGGQWELIDGDGLPLSPVPTPETKQPSLASIYALTKYDQEQMCLIFGRSYGIPVAALRFFNVYGTRQALSNPYTGVLAIFASRYLNDKPPLIFEDGLQRRDFVSVHDIVRACRLALENTTDESVFNIGSGHSYSVTEVAKAMAKVVGKEDLQPIVTGKYRMGDIRHCFADIERAEKFLGYKPRVTLEQGLDELADWLQGQEAFDGVDLAKMELDKRGLTI</sequence>
<dbReference type="Pfam" id="PF01370">
    <property type="entry name" value="Epimerase"/>
    <property type="match status" value="2"/>
</dbReference>
<dbReference type="SUPFAM" id="SSF51735">
    <property type="entry name" value="NAD(P)-binding Rossmann-fold domains"/>
    <property type="match status" value="1"/>
</dbReference>
<dbReference type="EMBL" id="QZKU01000144">
    <property type="protein sequence ID" value="RJP14355.1"/>
    <property type="molecule type" value="Genomic_DNA"/>
</dbReference>
<organism evidence="3 4">
    <name type="scientific">Abyssobacteria bacterium (strain SURF_5)</name>
    <dbReference type="NCBI Taxonomy" id="2093360"/>
    <lineage>
        <taxon>Bacteria</taxon>
        <taxon>Pseudomonadati</taxon>
        <taxon>Candidatus Hydrogenedentota</taxon>
        <taxon>Candidatus Abyssobacteria</taxon>
    </lineage>
</organism>
<feature type="domain" description="NAD-dependent epimerase/dehydratase" evidence="2">
    <location>
        <begin position="178"/>
        <end position="282"/>
    </location>
</feature>
<dbReference type="InterPro" id="IPR036291">
    <property type="entry name" value="NAD(P)-bd_dom_sf"/>
</dbReference>
<feature type="domain" description="NAD-dependent epimerase/dehydratase" evidence="2">
    <location>
        <begin position="8"/>
        <end position="135"/>
    </location>
</feature>
<proteinExistence type="inferred from homology"/>
<dbReference type="PRINTS" id="PR01713">
    <property type="entry name" value="NUCEPIMERASE"/>
</dbReference>
<evidence type="ECO:0000259" key="2">
    <source>
        <dbReference type="Pfam" id="PF01370"/>
    </source>
</evidence>
<comment type="similarity">
    <text evidence="1">Belongs to the NAD(P)-dependent epimerase/dehydratase family.</text>
</comment>
<protein>
    <submittedName>
        <fullName evidence="3">NAD-dependent epimerase/dehydratase family protein</fullName>
    </submittedName>
</protein>
<dbReference type="Gene3D" id="3.40.50.720">
    <property type="entry name" value="NAD(P)-binding Rossmann-like Domain"/>
    <property type="match status" value="1"/>
</dbReference>
<dbReference type="PANTHER" id="PTHR43000">
    <property type="entry name" value="DTDP-D-GLUCOSE 4,6-DEHYDRATASE-RELATED"/>
    <property type="match status" value="1"/>
</dbReference>